<dbReference type="PANTHER" id="PTHR11010">
    <property type="entry name" value="PROTEASE S28 PRO-X CARBOXYPEPTIDASE-RELATED"/>
    <property type="match status" value="1"/>
</dbReference>
<dbReference type="PANTHER" id="PTHR11010:SF38">
    <property type="entry name" value="LYSOSOMAL PRO-X CARBOXYPEPTIDASE"/>
    <property type="match status" value="1"/>
</dbReference>
<evidence type="ECO:0000256" key="16">
    <source>
        <dbReference type="ARBA" id="ARBA00076475"/>
    </source>
</evidence>
<evidence type="ECO:0000256" key="5">
    <source>
        <dbReference type="ARBA" id="ARBA00022670"/>
    </source>
</evidence>
<evidence type="ECO:0000256" key="18">
    <source>
        <dbReference type="SAM" id="SignalP"/>
    </source>
</evidence>
<dbReference type="Gene3D" id="1.20.120.980">
    <property type="entry name" value="Serine carboxypeptidase S28, SKS domain"/>
    <property type="match status" value="1"/>
</dbReference>
<evidence type="ECO:0000256" key="11">
    <source>
        <dbReference type="ARBA" id="ARBA00023228"/>
    </source>
</evidence>
<evidence type="ECO:0000256" key="8">
    <source>
        <dbReference type="ARBA" id="ARBA00023145"/>
    </source>
</evidence>
<keyword evidence="6 18" id="KW-0732">Signal</keyword>
<evidence type="ECO:0000256" key="10">
    <source>
        <dbReference type="ARBA" id="ARBA00023180"/>
    </source>
</evidence>
<dbReference type="InterPro" id="IPR008758">
    <property type="entry name" value="Peptidase_S28"/>
</dbReference>
<evidence type="ECO:0000256" key="3">
    <source>
        <dbReference type="ARBA" id="ARBA00011738"/>
    </source>
</evidence>
<comment type="function">
    <text evidence="13">Cleaves C-terminal amino acids linked to proline in peptides such as angiotensin II, III and des-Arg9-bradykinin. This cleavage occurs at acidic pH, but enzymatic activity is retained with some substrates at neutral pH.</text>
</comment>
<comment type="catalytic activity">
    <reaction evidence="12">
        <text>Cleavage of a -Pro-|-Xaa bond to release a C-terminal amino acid.</text>
        <dbReference type="EC" id="3.4.16.2"/>
    </reaction>
</comment>
<sequence length="458" mass="52380">MKLIFIFTLVFAAVNCYKYTVKTIDVLLDHFTFTDNVTFPLRYLINDSFVKDHRSPILFYTGNEGDIELFAENTGFVWKVGEELGAIIVFAEHRYYGKSLPFGNQSYSDPRHLGYLTSEQALADFADLIEFLNIDRVRPVICFGGSYGGMLSAWMRLKYPHLVVGALASSAPVRQFTDVVPCDIFNRILTGVFGVALNTTHCVDNIKKLWPVLQNFTSNDAGRKFLNTEFKFCKPINKTEDFETFYDFLQDVFGNLAMANYPYEANFLAPLPAYPVREFCGQMNNKYDKNEDLLTAFNVALQVYTNYTGKVKCLDISSAYDTSMGSQGWDFQACTEMVMPMCANGTTDMFMPKKWDFKEFAADCYKKFQVFPREKCAIAQYGAWKFDTMSNVIFSNGLLDPWSGGGVLRSSNPAVGVIIIPDSAHHFDLRADHKDDTKNIKWARKYYIEKFKEWIETY</sequence>
<comment type="subcellular location">
    <subcellularLocation>
        <location evidence="1">Lysosome</location>
    </subcellularLocation>
</comment>
<evidence type="ECO:0000256" key="12">
    <source>
        <dbReference type="ARBA" id="ARBA00052013"/>
    </source>
</evidence>
<evidence type="ECO:0000313" key="19">
    <source>
        <dbReference type="EMBL" id="KAG5668812.1"/>
    </source>
</evidence>
<evidence type="ECO:0000256" key="15">
    <source>
        <dbReference type="ARBA" id="ARBA00073691"/>
    </source>
</evidence>
<evidence type="ECO:0000256" key="14">
    <source>
        <dbReference type="ARBA" id="ARBA00066456"/>
    </source>
</evidence>
<evidence type="ECO:0000256" key="1">
    <source>
        <dbReference type="ARBA" id="ARBA00004371"/>
    </source>
</evidence>
<evidence type="ECO:0000256" key="7">
    <source>
        <dbReference type="ARBA" id="ARBA00022801"/>
    </source>
</evidence>
<keyword evidence="11" id="KW-0458">Lysosome</keyword>
<dbReference type="Pfam" id="PF05577">
    <property type="entry name" value="Peptidase_S28"/>
    <property type="match status" value="1"/>
</dbReference>
<keyword evidence="5" id="KW-0645">Protease</keyword>
<keyword evidence="20" id="KW-1185">Reference proteome</keyword>
<name>A0A9J6BG11_POLVA</name>
<dbReference type="InterPro" id="IPR029058">
    <property type="entry name" value="AB_hydrolase_fold"/>
</dbReference>
<evidence type="ECO:0000256" key="17">
    <source>
        <dbReference type="ARBA" id="ARBA00076608"/>
    </source>
</evidence>
<evidence type="ECO:0000256" key="4">
    <source>
        <dbReference type="ARBA" id="ARBA00022645"/>
    </source>
</evidence>
<keyword evidence="8" id="KW-0865">Zymogen</keyword>
<dbReference type="EMBL" id="JADBJN010000004">
    <property type="protein sequence ID" value="KAG5668812.1"/>
    <property type="molecule type" value="Genomic_DNA"/>
</dbReference>
<comment type="similarity">
    <text evidence="2">Belongs to the peptidase S28 family.</text>
</comment>
<evidence type="ECO:0000256" key="13">
    <source>
        <dbReference type="ARBA" id="ARBA00059701"/>
    </source>
</evidence>
<dbReference type="Gene3D" id="3.40.50.1820">
    <property type="entry name" value="alpha/beta hydrolase"/>
    <property type="match status" value="1"/>
</dbReference>
<keyword evidence="9" id="KW-1015">Disulfide bond</keyword>
<keyword evidence="4" id="KW-0121">Carboxypeptidase</keyword>
<dbReference type="InterPro" id="IPR042269">
    <property type="entry name" value="Ser_carbopepase_S28_SKS"/>
</dbReference>
<evidence type="ECO:0000256" key="9">
    <source>
        <dbReference type="ARBA" id="ARBA00023157"/>
    </source>
</evidence>
<organism evidence="19 20">
    <name type="scientific">Polypedilum vanderplanki</name>
    <name type="common">Sleeping chironomid midge</name>
    <dbReference type="NCBI Taxonomy" id="319348"/>
    <lineage>
        <taxon>Eukaryota</taxon>
        <taxon>Metazoa</taxon>
        <taxon>Ecdysozoa</taxon>
        <taxon>Arthropoda</taxon>
        <taxon>Hexapoda</taxon>
        <taxon>Insecta</taxon>
        <taxon>Pterygota</taxon>
        <taxon>Neoptera</taxon>
        <taxon>Endopterygota</taxon>
        <taxon>Diptera</taxon>
        <taxon>Nematocera</taxon>
        <taxon>Chironomoidea</taxon>
        <taxon>Chironomidae</taxon>
        <taxon>Chironominae</taxon>
        <taxon>Polypedilum</taxon>
        <taxon>Polypedilum</taxon>
    </lineage>
</organism>
<evidence type="ECO:0000256" key="2">
    <source>
        <dbReference type="ARBA" id="ARBA00011079"/>
    </source>
</evidence>
<dbReference type="Proteomes" id="UP001107558">
    <property type="component" value="Chromosome 4"/>
</dbReference>
<dbReference type="OrthoDB" id="2130629at2759"/>
<feature type="chain" id="PRO_5039952438" description="Lysosomal Pro-X carboxypeptidase" evidence="18">
    <location>
        <begin position="17"/>
        <end position="458"/>
    </location>
</feature>
<keyword evidence="10" id="KW-0325">Glycoprotein</keyword>
<evidence type="ECO:0000256" key="6">
    <source>
        <dbReference type="ARBA" id="ARBA00022729"/>
    </source>
</evidence>
<keyword evidence="7" id="KW-0378">Hydrolase</keyword>
<dbReference type="GO" id="GO:0006508">
    <property type="term" value="P:proteolysis"/>
    <property type="evidence" value="ECO:0007669"/>
    <property type="project" value="UniProtKB-KW"/>
</dbReference>
<gene>
    <name evidence="19" type="ORF">PVAND_016736</name>
</gene>
<dbReference type="AlphaFoldDB" id="A0A9J6BG11"/>
<dbReference type="EC" id="3.4.16.2" evidence="14"/>
<proteinExistence type="inferred from homology"/>
<dbReference type="GO" id="GO:0008239">
    <property type="term" value="F:dipeptidyl-peptidase activity"/>
    <property type="evidence" value="ECO:0007669"/>
    <property type="project" value="TreeGrafter"/>
</dbReference>
<protein>
    <recommendedName>
        <fullName evidence="15">Lysosomal Pro-X carboxypeptidase</fullName>
        <ecNumber evidence="14">3.4.16.2</ecNumber>
    </recommendedName>
    <alternativeName>
        <fullName evidence="17">Proline carboxypeptidase</fullName>
    </alternativeName>
    <alternativeName>
        <fullName evidence="16">Prolylcarboxypeptidase</fullName>
    </alternativeName>
</protein>
<comment type="subunit">
    <text evidence="3">Homodimer.</text>
</comment>
<feature type="signal peptide" evidence="18">
    <location>
        <begin position="1"/>
        <end position="16"/>
    </location>
</feature>
<evidence type="ECO:0000313" key="20">
    <source>
        <dbReference type="Proteomes" id="UP001107558"/>
    </source>
</evidence>
<comment type="caution">
    <text evidence="19">The sequence shown here is derived from an EMBL/GenBank/DDBJ whole genome shotgun (WGS) entry which is preliminary data.</text>
</comment>
<dbReference type="SUPFAM" id="SSF53474">
    <property type="entry name" value="alpha/beta-Hydrolases"/>
    <property type="match status" value="1"/>
</dbReference>
<accession>A0A9J6BG11</accession>
<reference evidence="19" key="1">
    <citation type="submission" date="2021-03" db="EMBL/GenBank/DDBJ databases">
        <title>Chromosome level genome of the anhydrobiotic midge Polypedilum vanderplanki.</title>
        <authorList>
            <person name="Yoshida Y."/>
            <person name="Kikawada T."/>
            <person name="Gusev O."/>
        </authorList>
    </citation>
    <scope>NUCLEOTIDE SEQUENCE</scope>
    <source>
        <strain evidence="19">NIAS01</strain>
        <tissue evidence="19">Whole body or cell culture</tissue>
    </source>
</reference>
<dbReference type="GO" id="GO:0005764">
    <property type="term" value="C:lysosome"/>
    <property type="evidence" value="ECO:0007669"/>
    <property type="project" value="UniProtKB-SubCell"/>
</dbReference>
<dbReference type="FunFam" id="1.20.120.980:FF:000002">
    <property type="entry name" value="lysosomal Pro-X carboxypeptidase"/>
    <property type="match status" value="1"/>
</dbReference>
<dbReference type="GO" id="GO:0004185">
    <property type="term" value="F:serine-type carboxypeptidase activity"/>
    <property type="evidence" value="ECO:0007669"/>
    <property type="project" value="UniProtKB-EC"/>
</dbReference>